<evidence type="ECO:0000256" key="1">
    <source>
        <dbReference type="SAM" id="Coils"/>
    </source>
</evidence>
<organism evidence="3 4">
    <name type="scientific">Daphnia sinensis</name>
    <dbReference type="NCBI Taxonomy" id="1820382"/>
    <lineage>
        <taxon>Eukaryota</taxon>
        <taxon>Metazoa</taxon>
        <taxon>Ecdysozoa</taxon>
        <taxon>Arthropoda</taxon>
        <taxon>Crustacea</taxon>
        <taxon>Branchiopoda</taxon>
        <taxon>Diplostraca</taxon>
        <taxon>Cladocera</taxon>
        <taxon>Anomopoda</taxon>
        <taxon>Daphniidae</taxon>
        <taxon>Daphnia</taxon>
        <taxon>Daphnia similis group</taxon>
    </lineage>
</organism>
<accession>A0AAD5PWC2</accession>
<evidence type="ECO:0000313" key="3">
    <source>
        <dbReference type="EMBL" id="KAI9560593.1"/>
    </source>
</evidence>
<feature type="compositionally biased region" description="Low complexity" evidence="2">
    <location>
        <begin position="228"/>
        <end position="239"/>
    </location>
</feature>
<dbReference type="AlphaFoldDB" id="A0AAD5PWC2"/>
<dbReference type="Proteomes" id="UP000820818">
    <property type="component" value="Linkage Group LG3"/>
</dbReference>
<evidence type="ECO:0000313" key="4">
    <source>
        <dbReference type="Proteomes" id="UP000820818"/>
    </source>
</evidence>
<protein>
    <submittedName>
        <fullName evidence="3">Uncharacterized protein</fullName>
    </submittedName>
</protein>
<feature type="coiled-coil region" evidence="1">
    <location>
        <begin position="604"/>
        <end position="631"/>
    </location>
</feature>
<keyword evidence="1" id="KW-0175">Coiled coil</keyword>
<dbReference type="SUPFAM" id="SSF57716">
    <property type="entry name" value="Glucocorticoid receptor-like (DNA-binding domain)"/>
    <property type="match status" value="1"/>
</dbReference>
<comment type="caution">
    <text evidence="3">The sequence shown here is derived from an EMBL/GenBank/DDBJ whole genome shotgun (WGS) entry which is preliminary data.</text>
</comment>
<gene>
    <name evidence="3" type="ORF">GHT06_011542</name>
</gene>
<evidence type="ECO:0000256" key="2">
    <source>
        <dbReference type="SAM" id="MobiDB-lite"/>
    </source>
</evidence>
<sequence length="635" mass="71321">MARHCFICGFQLQLGISSHLGPYLFRIPTTVPSCIYFVCSIHFGNECLKTLSGVWYLRKDSVPTQYLGPYLHVKKVGIFAPGNKLGNSKSKIINKMEKNGKNEDITSFNSPSCTRLSLFGVDPDMPKLFLDHGEYENPQNLTSRKRKLKLNACTQIWSYECDQCVINFPEDESDDSSPPPLLRFDEDDKEALASCLSPKNQFLPEDLTLPAPGITSPEENEGWEEQTSVHSVSSTSVSHNSRFSTGIKTKLYKPPWRKFRAYRCCTFVSDSPFPGRRHTRKTKSKISLSCSKKYLNDTRSTECKTRHQVDEVDGFTISSFFTIEDLNNFCAQQFQINDNVKIFPNHLLEGTEAENRSSSFVPTTSVLQHAVQTAVSVINHPGKCGTSAELLPFASDQEVHAPSFRCNSMVLSKNSEILCSARAKIRSGKSTLRKVRPHRYCTSASNFPCIVMPPIKKTKLMRSSLSEVLVGEVSSSPIECETLRQIDEIDGVTISSFFTSEDLDKFCIQQCHIRANVKVIPNSPLEYTEAEKQRCLCASATSVWPDTADNTIIDCDIRSAGRCSAVRESLYFTAPNERRLIIMPTPSTSTSSSWRNRVQKKVYFPAMEKNVRELKKQLDEAQTALSTKDGADQVE</sequence>
<keyword evidence="4" id="KW-1185">Reference proteome</keyword>
<proteinExistence type="predicted"/>
<dbReference type="EMBL" id="WJBH02000003">
    <property type="protein sequence ID" value="KAI9560593.1"/>
    <property type="molecule type" value="Genomic_DNA"/>
</dbReference>
<name>A0AAD5PWC2_9CRUS</name>
<feature type="region of interest" description="Disordered" evidence="2">
    <location>
        <begin position="213"/>
        <end position="239"/>
    </location>
</feature>
<reference evidence="3 4" key="1">
    <citation type="submission" date="2022-05" db="EMBL/GenBank/DDBJ databases">
        <title>A multi-omics perspective on studying reproductive biology in Daphnia sinensis.</title>
        <authorList>
            <person name="Jia J."/>
        </authorList>
    </citation>
    <scope>NUCLEOTIDE SEQUENCE [LARGE SCALE GENOMIC DNA]</scope>
    <source>
        <strain evidence="3 4">WSL</strain>
    </source>
</reference>